<proteinExistence type="predicted"/>
<evidence type="ECO:0000313" key="2">
    <source>
        <dbReference type="Proteomes" id="UP000245720"/>
    </source>
</evidence>
<reference evidence="1 2" key="1">
    <citation type="submission" date="2018-05" db="EMBL/GenBank/DDBJ databases">
        <title>The Hungate 1000. A catalogue of reference genomes from the rumen microbiome.</title>
        <authorList>
            <person name="Kelly W."/>
        </authorList>
    </citation>
    <scope>NUCLEOTIDE SEQUENCE [LARGE SCALE GENOMIC DNA]</scope>
    <source>
        <strain evidence="1 2">SAb67</strain>
    </source>
</reference>
<name>A0A315XTJ3_RUMFL</name>
<dbReference type="RefSeq" id="WP_109728160.1">
    <property type="nucleotide sequence ID" value="NZ_QGDI01000022.1"/>
</dbReference>
<sequence>MNEIDKLRRAKLYMDKLSNGVDPNSDMRVHEDDIVRDSRVIACFEYISRVLEWEIESFENRPAAPEKQRRRRVFINDDQFSQLQLNYGECKVSDIANEINRVIADNGTKKMQAAWINDWLESIGMMTKNADGNRVVTSIGEDIGISSHLKTSQRGTEYYLNLYSVQAQSFIFDNLRAIIDHHYDRS</sequence>
<gene>
    <name evidence="1" type="ORF">IE37_03453</name>
</gene>
<protein>
    <submittedName>
        <fullName evidence="1">Uncharacterized protein</fullName>
    </submittedName>
</protein>
<dbReference type="Proteomes" id="UP000245720">
    <property type="component" value="Unassembled WGS sequence"/>
</dbReference>
<dbReference type="EMBL" id="QGDI01000022">
    <property type="protein sequence ID" value="PWJ09681.1"/>
    <property type="molecule type" value="Genomic_DNA"/>
</dbReference>
<organism evidence="1 2">
    <name type="scientific">Ruminococcus flavefaciens</name>
    <dbReference type="NCBI Taxonomy" id="1265"/>
    <lineage>
        <taxon>Bacteria</taxon>
        <taxon>Bacillati</taxon>
        <taxon>Bacillota</taxon>
        <taxon>Clostridia</taxon>
        <taxon>Eubacteriales</taxon>
        <taxon>Oscillospiraceae</taxon>
        <taxon>Ruminococcus</taxon>
    </lineage>
</organism>
<evidence type="ECO:0000313" key="1">
    <source>
        <dbReference type="EMBL" id="PWJ09681.1"/>
    </source>
</evidence>
<accession>A0A315XTJ3</accession>
<dbReference type="AlphaFoldDB" id="A0A315XTJ3"/>
<comment type="caution">
    <text evidence="1">The sequence shown here is derived from an EMBL/GenBank/DDBJ whole genome shotgun (WGS) entry which is preliminary data.</text>
</comment>